<dbReference type="Ensembl" id="ENSPTXT00000000194.1">
    <property type="protein sequence ID" value="ENSPTXP00000000187.1"/>
    <property type="gene ID" value="ENSPTXG00000000176.1"/>
</dbReference>
<reference evidence="11" key="1">
    <citation type="submission" date="2025-08" db="UniProtKB">
        <authorList>
            <consortium name="Ensembl"/>
        </authorList>
    </citation>
    <scope>IDENTIFICATION</scope>
</reference>
<evidence type="ECO:0000256" key="6">
    <source>
        <dbReference type="ARBA" id="ARBA00022692"/>
    </source>
</evidence>
<accession>A0A670XT62</accession>
<keyword evidence="12" id="KW-1185">Reference proteome</keyword>
<evidence type="ECO:0000256" key="8">
    <source>
        <dbReference type="ARBA" id="ARBA00022989"/>
    </source>
</evidence>
<dbReference type="GO" id="GO:0005886">
    <property type="term" value="C:plasma membrane"/>
    <property type="evidence" value="ECO:0007669"/>
    <property type="project" value="UniProtKB-SubCell"/>
</dbReference>
<dbReference type="Proteomes" id="UP000472273">
    <property type="component" value="Unplaced"/>
</dbReference>
<reference evidence="11" key="2">
    <citation type="submission" date="2025-09" db="UniProtKB">
        <authorList>
            <consortium name="Ensembl"/>
        </authorList>
    </citation>
    <scope>IDENTIFICATION</scope>
</reference>
<evidence type="ECO:0000313" key="11">
    <source>
        <dbReference type="Ensembl" id="ENSPTXP00000000187.1"/>
    </source>
</evidence>
<evidence type="ECO:0000313" key="12">
    <source>
        <dbReference type="Proteomes" id="UP000472273"/>
    </source>
</evidence>
<dbReference type="PANTHER" id="PTHR12002">
    <property type="entry name" value="CLAUDIN"/>
    <property type="match status" value="1"/>
</dbReference>
<evidence type="ECO:0000256" key="1">
    <source>
        <dbReference type="ARBA" id="ARBA00004435"/>
    </source>
</evidence>
<keyword evidence="7" id="KW-0965">Cell junction</keyword>
<dbReference type="AlphaFoldDB" id="A0A670XT62"/>
<sequence>MVISCLLSTLACVIAVIGMKCTQCAKGSSTKNIFAVLASILFILAGIVCLIPVSWTTNDVATNFYNPIEQRCIIALFFVLVSYQSCNIRQEMRMLRVI</sequence>
<protein>
    <submittedName>
        <fullName evidence="11">Uncharacterized protein</fullName>
    </submittedName>
</protein>
<organism evidence="11 12">
    <name type="scientific">Pseudonaja textilis</name>
    <name type="common">Eastern brown snake</name>
    <dbReference type="NCBI Taxonomy" id="8673"/>
    <lineage>
        <taxon>Eukaryota</taxon>
        <taxon>Metazoa</taxon>
        <taxon>Chordata</taxon>
        <taxon>Craniata</taxon>
        <taxon>Vertebrata</taxon>
        <taxon>Euteleostomi</taxon>
        <taxon>Lepidosauria</taxon>
        <taxon>Squamata</taxon>
        <taxon>Bifurcata</taxon>
        <taxon>Unidentata</taxon>
        <taxon>Episquamata</taxon>
        <taxon>Toxicofera</taxon>
        <taxon>Serpentes</taxon>
        <taxon>Colubroidea</taxon>
        <taxon>Elapidae</taxon>
        <taxon>Hydrophiinae</taxon>
        <taxon>Pseudonaja</taxon>
    </lineage>
</organism>
<keyword evidence="5" id="KW-1003">Cell membrane</keyword>
<keyword evidence="9 10" id="KW-0472">Membrane</keyword>
<evidence type="ECO:0000256" key="4">
    <source>
        <dbReference type="ARBA" id="ARBA00022427"/>
    </source>
</evidence>
<dbReference type="Gene3D" id="1.20.140.150">
    <property type="match status" value="1"/>
</dbReference>
<keyword evidence="6 10" id="KW-0812">Transmembrane</keyword>
<name>A0A670XT62_PSETE</name>
<dbReference type="GO" id="GO:0005923">
    <property type="term" value="C:bicellular tight junction"/>
    <property type="evidence" value="ECO:0007669"/>
    <property type="project" value="UniProtKB-SubCell"/>
</dbReference>
<evidence type="ECO:0000256" key="9">
    <source>
        <dbReference type="ARBA" id="ARBA00023136"/>
    </source>
</evidence>
<feature type="transmembrane region" description="Helical" evidence="10">
    <location>
        <begin position="6"/>
        <end position="22"/>
    </location>
</feature>
<dbReference type="InterPro" id="IPR004031">
    <property type="entry name" value="PMP22/EMP/MP20/Claudin"/>
</dbReference>
<keyword evidence="4" id="KW-0796">Tight junction</keyword>
<comment type="subcellular location">
    <subcellularLocation>
        <location evidence="1">Cell junction</location>
        <location evidence="1">Tight junction</location>
    </subcellularLocation>
    <subcellularLocation>
        <location evidence="2">Cell membrane</location>
        <topology evidence="2">Multi-pass membrane protein</topology>
    </subcellularLocation>
</comment>
<dbReference type="OMA" id="CNIRQEM"/>
<dbReference type="InterPro" id="IPR006187">
    <property type="entry name" value="Claudin"/>
</dbReference>
<proteinExistence type="inferred from homology"/>
<feature type="transmembrane region" description="Helical" evidence="10">
    <location>
        <begin position="34"/>
        <end position="56"/>
    </location>
</feature>
<comment type="similarity">
    <text evidence="3">Belongs to the claudin family.</text>
</comment>
<keyword evidence="8 10" id="KW-1133">Transmembrane helix</keyword>
<dbReference type="GO" id="GO:0005198">
    <property type="term" value="F:structural molecule activity"/>
    <property type="evidence" value="ECO:0007669"/>
    <property type="project" value="InterPro"/>
</dbReference>
<evidence type="ECO:0000256" key="5">
    <source>
        <dbReference type="ARBA" id="ARBA00022475"/>
    </source>
</evidence>
<evidence type="ECO:0000256" key="7">
    <source>
        <dbReference type="ARBA" id="ARBA00022949"/>
    </source>
</evidence>
<evidence type="ECO:0000256" key="2">
    <source>
        <dbReference type="ARBA" id="ARBA00004651"/>
    </source>
</evidence>
<evidence type="ECO:0000256" key="3">
    <source>
        <dbReference type="ARBA" id="ARBA00008295"/>
    </source>
</evidence>
<dbReference type="GeneTree" id="ENSGT00940000161312"/>
<dbReference type="Pfam" id="PF00822">
    <property type="entry name" value="PMP22_Claudin"/>
    <property type="match status" value="1"/>
</dbReference>
<evidence type="ECO:0000256" key="10">
    <source>
        <dbReference type="SAM" id="Phobius"/>
    </source>
</evidence>